<keyword evidence="1" id="KW-0472">Membrane</keyword>
<gene>
    <name evidence="2" type="ORF">SAMN05192557_0722</name>
</gene>
<dbReference type="Proteomes" id="UP000243605">
    <property type="component" value="Unassembled WGS sequence"/>
</dbReference>
<feature type="transmembrane region" description="Helical" evidence="1">
    <location>
        <begin position="12"/>
        <end position="31"/>
    </location>
</feature>
<accession>A0A662Z1W5</accession>
<keyword evidence="3" id="KW-1185">Reference proteome</keyword>
<name>A0A662Z1W5_9STAP</name>
<evidence type="ECO:0000313" key="3">
    <source>
        <dbReference type="Proteomes" id="UP000243605"/>
    </source>
</evidence>
<sequence length="61" mass="6783">MAREKKKGGCMGCLGGMFMTFVLLFLLVEVFTGSDDNSNDNEEVEQQAEATETNEIIVYPM</sequence>
<dbReference type="RefSeq" id="WP_091473950.1">
    <property type="nucleotide sequence ID" value="NZ_FOIT01000001.1"/>
</dbReference>
<protein>
    <submittedName>
        <fullName evidence="2">Uncharacterized protein</fullName>
    </submittedName>
</protein>
<keyword evidence="1" id="KW-0812">Transmembrane</keyword>
<dbReference type="AlphaFoldDB" id="A0A662Z1W5"/>
<proteinExistence type="predicted"/>
<evidence type="ECO:0000313" key="2">
    <source>
        <dbReference type="EMBL" id="SEV88452.1"/>
    </source>
</evidence>
<organism evidence="2 3">
    <name type="scientific">Aliicoccus persicus</name>
    <dbReference type="NCBI Taxonomy" id="930138"/>
    <lineage>
        <taxon>Bacteria</taxon>
        <taxon>Bacillati</taxon>
        <taxon>Bacillota</taxon>
        <taxon>Bacilli</taxon>
        <taxon>Bacillales</taxon>
        <taxon>Staphylococcaceae</taxon>
        <taxon>Aliicoccus</taxon>
    </lineage>
</organism>
<dbReference type="EMBL" id="FOIT01000001">
    <property type="protein sequence ID" value="SEV88452.1"/>
    <property type="molecule type" value="Genomic_DNA"/>
</dbReference>
<reference evidence="2 3" key="1">
    <citation type="submission" date="2016-10" db="EMBL/GenBank/DDBJ databases">
        <authorList>
            <person name="Varghese N."/>
            <person name="Submissions S."/>
        </authorList>
    </citation>
    <scope>NUCLEOTIDE SEQUENCE [LARGE SCALE GENOMIC DNA]</scope>
    <source>
        <strain evidence="2 3">IBRC-M10081</strain>
    </source>
</reference>
<keyword evidence="1" id="KW-1133">Transmembrane helix</keyword>
<evidence type="ECO:0000256" key="1">
    <source>
        <dbReference type="SAM" id="Phobius"/>
    </source>
</evidence>